<dbReference type="PANTHER" id="PTHR11438:SF5">
    <property type="entry name" value="PREPRONOCICEPTIN"/>
    <property type="match status" value="1"/>
</dbReference>
<name>A0A3B5LKA3_9TELE</name>
<sequence length="228" mass="25448">MKIPVWCLVVLLGCFFTPARCDCQGECVACGLLLQQQQLEEAFDTIVCLLECEGHVSTSLTWEVCRRAVKLSHQPTLAEGGALFKRAGEEPDLNAESAAAQQLPEQDQDETPWDNERSVQYDSSPRERGSESDGQLEGDASSEGVTLSKRFGGFQRGRHGYRKLIGSPARGLQKRYGGFIGVRKSARQWNSPKWMNVNQQLRYRSSSRSGRPGTGGLPTNRRWRQSKL</sequence>
<feature type="region of interest" description="Disordered" evidence="5">
    <location>
        <begin position="94"/>
        <end position="151"/>
    </location>
</feature>
<keyword evidence="8" id="KW-1185">Reference proteome</keyword>
<dbReference type="InterPro" id="IPR006024">
    <property type="entry name" value="Opioid_neupept"/>
</dbReference>
<dbReference type="GO" id="GO:0005886">
    <property type="term" value="C:plasma membrane"/>
    <property type="evidence" value="ECO:0007669"/>
    <property type="project" value="TreeGrafter"/>
</dbReference>
<feature type="compositionally biased region" description="Low complexity" evidence="5">
    <location>
        <begin position="202"/>
        <end position="211"/>
    </location>
</feature>
<evidence type="ECO:0000256" key="2">
    <source>
        <dbReference type="ARBA" id="ARBA00008543"/>
    </source>
</evidence>
<evidence type="ECO:0000256" key="6">
    <source>
        <dbReference type="SAM" id="SignalP"/>
    </source>
</evidence>
<dbReference type="PANTHER" id="PTHR11438">
    <property type="entry name" value="PROENKEPHALIN"/>
    <property type="match status" value="1"/>
</dbReference>
<dbReference type="Pfam" id="PF01160">
    <property type="entry name" value="Opiods_neuropep"/>
    <property type="match status" value="1"/>
</dbReference>
<dbReference type="GO" id="GO:0030425">
    <property type="term" value="C:dendrite"/>
    <property type="evidence" value="ECO:0007669"/>
    <property type="project" value="TreeGrafter"/>
</dbReference>
<dbReference type="GO" id="GO:0007600">
    <property type="term" value="P:sensory perception"/>
    <property type="evidence" value="ECO:0007669"/>
    <property type="project" value="TreeGrafter"/>
</dbReference>
<keyword evidence="3" id="KW-0964">Secreted</keyword>
<dbReference type="GO" id="GO:0007218">
    <property type="term" value="P:neuropeptide signaling pathway"/>
    <property type="evidence" value="ECO:0007669"/>
    <property type="project" value="InterPro"/>
</dbReference>
<organism evidence="7 8">
    <name type="scientific">Xiphophorus couchianus</name>
    <name type="common">Monterrey platyfish</name>
    <dbReference type="NCBI Taxonomy" id="32473"/>
    <lineage>
        <taxon>Eukaryota</taxon>
        <taxon>Metazoa</taxon>
        <taxon>Chordata</taxon>
        <taxon>Craniata</taxon>
        <taxon>Vertebrata</taxon>
        <taxon>Euteleostomi</taxon>
        <taxon>Actinopterygii</taxon>
        <taxon>Neopterygii</taxon>
        <taxon>Teleostei</taxon>
        <taxon>Neoteleostei</taxon>
        <taxon>Acanthomorphata</taxon>
        <taxon>Ovalentaria</taxon>
        <taxon>Atherinomorphae</taxon>
        <taxon>Cyprinodontiformes</taxon>
        <taxon>Poeciliidae</taxon>
        <taxon>Poeciliinae</taxon>
        <taxon>Xiphophorus</taxon>
    </lineage>
</organism>
<reference evidence="7" key="2">
    <citation type="submission" date="2025-09" db="UniProtKB">
        <authorList>
            <consortium name="Ensembl"/>
        </authorList>
    </citation>
    <scope>IDENTIFICATION</scope>
</reference>
<proteinExistence type="inferred from homology"/>
<feature type="region of interest" description="Disordered" evidence="5">
    <location>
        <begin position="201"/>
        <end position="228"/>
    </location>
</feature>
<evidence type="ECO:0000256" key="3">
    <source>
        <dbReference type="ARBA" id="ARBA00022525"/>
    </source>
</evidence>
<evidence type="ECO:0000256" key="5">
    <source>
        <dbReference type="SAM" id="MobiDB-lite"/>
    </source>
</evidence>
<reference evidence="7" key="1">
    <citation type="submission" date="2025-08" db="UniProtKB">
        <authorList>
            <consortium name="Ensembl"/>
        </authorList>
    </citation>
    <scope>IDENTIFICATION</scope>
</reference>
<dbReference type="GO" id="GO:0031628">
    <property type="term" value="F:opioid receptor binding"/>
    <property type="evidence" value="ECO:0007669"/>
    <property type="project" value="TreeGrafter"/>
</dbReference>
<feature type="compositionally biased region" description="Basic and acidic residues" evidence="5">
    <location>
        <begin position="114"/>
        <end position="131"/>
    </location>
</feature>
<dbReference type="GO" id="GO:0071696">
    <property type="term" value="P:ectodermal placode development"/>
    <property type="evidence" value="ECO:0007669"/>
    <property type="project" value="Ensembl"/>
</dbReference>
<evidence type="ECO:0000313" key="7">
    <source>
        <dbReference type="Ensembl" id="ENSXCOP00000012503.1"/>
    </source>
</evidence>
<evidence type="ECO:0000256" key="1">
    <source>
        <dbReference type="ARBA" id="ARBA00004613"/>
    </source>
</evidence>
<comment type="subcellular location">
    <subcellularLocation>
        <location evidence="1">Secreted</location>
    </subcellularLocation>
</comment>
<keyword evidence="6" id="KW-0732">Signal</keyword>
<accession>A0A3B5LKA3</accession>
<evidence type="ECO:0000313" key="8">
    <source>
        <dbReference type="Proteomes" id="UP000261380"/>
    </source>
</evidence>
<keyword evidence="4" id="KW-1015">Disulfide bond</keyword>
<dbReference type="GO" id="GO:0043679">
    <property type="term" value="C:axon terminus"/>
    <property type="evidence" value="ECO:0007669"/>
    <property type="project" value="TreeGrafter"/>
</dbReference>
<dbReference type="GO" id="GO:0005576">
    <property type="term" value="C:extracellular region"/>
    <property type="evidence" value="ECO:0007669"/>
    <property type="project" value="UniProtKB-SubCell"/>
</dbReference>
<dbReference type="Proteomes" id="UP000261380">
    <property type="component" value="Unplaced"/>
</dbReference>
<dbReference type="Ensembl" id="ENSXCOT00000012654.1">
    <property type="protein sequence ID" value="ENSXCOP00000012503.1"/>
    <property type="gene ID" value="ENSXCOG00000009450.1"/>
</dbReference>
<feature type="chain" id="PRO_5017207134" evidence="6">
    <location>
        <begin position="22"/>
        <end position="228"/>
    </location>
</feature>
<dbReference type="GeneTree" id="ENSGT00950000183149"/>
<dbReference type="GO" id="GO:0043025">
    <property type="term" value="C:neuronal cell body"/>
    <property type="evidence" value="ECO:0007669"/>
    <property type="project" value="TreeGrafter"/>
</dbReference>
<dbReference type="GO" id="GO:0007268">
    <property type="term" value="P:chemical synaptic transmission"/>
    <property type="evidence" value="ECO:0007669"/>
    <property type="project" value="TreeGrafter"/>
</dbReference>
<evidence type="ECO:0000256" key="4">
    <source>
        <dbReference type="ARBA" id="ARBA00023157"/>
    </source>
</evidence>
<protein>
    <submittedName>
        <fullName evidence="7">Prepronociceptin b</fullName>
    </submittedName>
</protein>
<feature type="signal peptide" evidence="6">
    <location>
        <begin position="1"/>
        <end position="21"/>
    </location>
</feature>
<comment type="similarity">
    <text evidence="2">Belongs to the opioid neuropeptide precursor family.</text>
</comment>
<dbReference type="AlphaFoldDB" id="A0A3B5LKA3"/>